<dbReference type="InterPro" id="IPR009004">
    <property type="entry name" value="Transposase_Mu_C"/>
</dbReference>
<keyword evidence="4" id="KW-1185">Reference proteome</keyword>
<dbReference type="Proteomes" id="UP000037822">
    <property type="component" value="Unassembled WGS sequence"/>
</dbReference>
<evidence type="ECO:0000259" key="1">
    <source>
        <dbReference type="PROSITE" id="PS50994"/>
    </source>
</evidence>
<dbReference type="AlphaFoldDB" id="A0A0N1F4Q3"/>
<reference evidence="3 4" key="1">
    <citation type="submission" date="2015-07" db="EMBL/GenBank/DDBJ databases">
        <title>Whole genome sequencing of Bosea vaviloviae isolated from cave pool.</title>
        <authorList>
            <person name="Tan N.E.H."/>
            <person name="Lee Y.P."/>
            <person name="Gan H.M."/>
            <person name="Barton H."/>
            <person name="Savka M.A."/>
        </authorList>
    </citation>
    <scope>NUCLEOTIDE SEQUENCE [LARGE SCALE GENOMIC DNA]</scope>
    <source>
        <strain evidence="3 4">SD260</strain>
    </source>
</reference>
<organism evidence="3 4">
    <name type="scientific">Bosea vaviloviae</name>
    <dbReference type="NCBI Taxonomy" id="1526658"/>
    <lineage>
        <taxon>Bacteria</taxon>
        <taxon>Pseudomonadati</taxon>
        <taxon>Pseudomonadota</taxon>
        <taxon>Alphaproteobacteria</taxon>
        <taxon>Hyphomicrobiales</taxon>
        <taxon>Boseaceae</taxon>
        <taxon>Bosea</taxon>
    </lineage>
</organism>
<dbReference type="SUPFAM" id="SSF46955">
    <property type="entry name" value="Putative DNA-binding domain"/>
    <property type="match status" value="1"/>
</dbReference>
<dbReference type="Pfam" id="PF09299">
    <property type="entry name" value="Mu-transpos_C"/>
    <property type="match status" value="1"/>
</dbReference>
<dbReference type="PROSITE" id="PS50994">
    <property type="entry name" value="INTEGRASE"/>
    <property type="match status" value="1"/>
</dbReference>
<dbReference type="InterPro" id="IPR009061">
    <property type="entry name" value="DNA-bd_dom_put_sf"/>
</dbReference>
<dbReference type="InterPro" id="IPR003314">
    <property type="entry name" value="Mu-type_HTH"/>
</dbReference>
<sequence length="725" mass="79397">MKMWLTSSELADLALPGLPTTRKNVVAMAERENWARFTGLCRPRAGRGGGVEYHINLLPIAARVAYRGVEAPQSDAAEAIQAAPEPAAGESRAATLQLDARLAVLGALKGFIRTSGLKQTVAVATFVDLYNLGRVEIPAWAAAVVGRLSNRTLLRWMSAAREGETARLAVDKGAGRRGQGVLDAAFDGEIKHFALAVHSFNDLYTARQIHEAVEAKFGAQLAAAGLKLPGQRAFEQRFKAWKQDYAAGLLQMTDPDAYRSRMRVSGSHAHRAPHLNALWQIDASPVDALCSDGRHSIYVCIDIWSRRLMLYVSKTPRSEAVQMLMRKAILAWGVPDAVKTDNGSDFIARATVRLFAKLDIEAIRSDAFSPWQKGFVERHIRTFQTDCSRTLPGFIGHNVAQRQRIRSRKGFSERLGQSEREAFPVTLTGAELQAECDAWAERQYAHRKHGGIGEITPFARAASSTRPIRTVDADALASLLMPAPDAEGIRTVGKNGVRIGGFHYLAPGLVVGDRVFVRLDPHDAGLVWLFDEQGDNLLARGFNVERSGVDRAALVAETRARQKSVTDERMKDVRESRKAVTERTVLDLRRQLAEERVGNLVAFPPRSEIHSTPALDAGLEIAAIRRGGAPTPQPLSPQAAGLHAEIEADMAAGWSPDAAPTVITPLRTTETAHQRFRRAQELEQRIADGVALETQEAVWLGGYQTSAEYRAHRAIADDFGEAALR</sequence>
<dbReference type="SUPFAM" id="SSF50610">
    <property type="entry name" value="mu transposase, C-terminal domain"/>
    <property type="match status" value="1"/>
</dbReference>
<evidence type="ECO:0008006" key="5">
    <source>
        <dbReference type="Google" id="ProtNLM"/>
    </source>
</evidence>
<dbReference type="InterPro" id="IPR001584">
    <property type="entry name" value="Integrase_cat-core"/>
</dbReference>
<dbReference type="InterPro" id="IPR015378">
    <property type="entry name" value="Transposase-like_Mu_C"/>
</dbReference>
<dbReference type="RefSeq" id="WP_082365213.1">
    <property type="nucleotide sequence ID" value="NZ_LGSZ01000040.1"/>
</dbReference>
<dbReference type="PANTHER" id="PTHR35004">
    <property type="entry name" value="TRANSPOSASE RV3428C-RELATED"/>
    <property type="match status" value="1"/>
</dbReference>
<accession>A0A0N1F4Q3</accession>
<protein>
    <recommendedName>
        <fullName evidence="5">Integrase</fullName>
    </recommendedName>
</protein>
<dbReference type="GO" id="GO:0003677">
    <property type="term" value="F:DNA binding"/>
    <property type="evidence" value="ECO:0007669"/>
    <property type="project" value="InterPro"/>
</dbReference>
<dbReference type="GO" id="GO:0015074">
    <property type="term" value="P:DNA integration"/>
    <property type="evidence" value="ECO:0007669"/>
    <property type="project" value="InterPro"/>
</dbReference>
<dbReference type="Pfam" id="PF00665">
    <property type="entry name" value="rve"/>
    <property type="match status" value="1"/>
</dbReference>
<dbReference type="PROSITE" id="PS51702">
    <property type="entry name" value="HTH_MU"/>
    <property type="match status" value="1"/>
</dbReference>
<dbReference type="InterPro" id="IPR036397">
    <property type="entry name" value="RNaseH_sf"/>
</dbReference>
<dbReference type="Pfam" id="PF02316">
    <property type="entry name" value="HTH_Tnp_Mu_1"/>
    <property type="match status" value="1"/>
</dbReference>
<feature type="domain" description="Integrase catalytic" evidence="1">
    <location>
        <begin position="269"/>
        <end position="384"/>
    </location>
</feature>
<evidence type="ECO:0000313" key="4">
    <source>
        <dbReference type="Proteomes" id="UP000037822"/>
    </source>
</evidence>
<dbReference type="InterPro" id="IPR012337">
    <property type="entry name" value="RNaseH-like_sf"/>
</dbReference>
<dbReference type="EMBL" id="LGSZ01000040">
    <property type="protein sequence ID" value="KPH80551.1"/>
    <property type="molecule type" value="Genomic_DNA"/>
</dbReference>
<dbReference type="Gene3D" id="3.30.420.10">
    <property type="entry name" value="Ribonuclease H-like superfamily/Ribonuclease H"/>
    <property type="match status" value="1"/>
</dbReference>
<dbReference type="OrthoDB" id="5287589at2"/>
<evidence type="ECO:0000313" key="3">
    <source>
        <dbReference type="EMBL" id="KPH80551.1"/>
    </source>
</evidence>
<dbReference type="SUPFAM" id="SSF53098">
    <property type="entry name" value="Ribonuclease H-like"/>
    <property type="match status" value="1"/>
</dbReference>
<dbReference type="PANTHER" id="PTHR35004:SF7">
    <property type="entry name" value="INTEGRASE PROTEIN"/>
    <property type="match status" value="1"/>
</dbReference>
<gene>
    <name evidence="3" type="ORF">AE618_12315</name>
</gene>
<proteinExistence type="predicted"/>
<dbReference type="Gene3D" id="1.10.10.10">
    <property type="entry name" value="Winged helix-like DNA-binding domain superfamily/Winged helix DNA-binding domain"/>
    <property type="match status" value="1"/>
</dbReference>
<name>A0A0N1F4Q3_9HYPH</name>
<dbReference type="InterPro" id="IPR036388">
    <property type="entry name" value="WH-like_DNA-bd_sf"/>
</dbReference>
<dbReference type="PATRIC" id="fig|1526658.3.peg.3897"/>
<evidence type="ECO:0000259" key="2">
    <source>
        <dbReference type="PROSITE" id="PS51702"/>
    </source>
</evidence>
<feature type="domain" description="HTH Mu-type" evidence="2">
    <location>
        <begin position="3"/>
        <end position="74"/>
    </location>
</feature>
<comment type="caution">
    <text evidence="3">The sequence shown here is derived from an EMBL/GenBank/DDBJ whole genome shotgun (WGS) entry which is preliminary data.</text>
</comment>